<evidence type="ECO:0000313" key="2">
    <source>
        <dbReference type="EMBL" id="KAG0140202.1"/>
    </source>
</evidence>
<evidence type="ECO:0000313" key="3">
    <source>
        <dbReference type="Proteomes" id="UP000886653"/>
    </source>
</evidence>
<evidence type="ECO:0008006" key="4">
    <source>
        <dbReference type="Google" id="ProtNLM"/>
    </source>
</evidence>
<organism evidence="2 3">
    <name type="scientific">Cronartium quercuum f. sp. fusiforme G11</name>
    <dbReference type="NCBI Taxonomy" id="708437"/>
    <lineage>
        <taxon>Eukaryota</taxon>
        <taxon>Fungi</taxon>
        <taxon>Dikarya</taxon>
        <taxon>Basidiomycota</taxon>
        <taxon>Pucciniomycotina</taxon>
        <taxon>Pucciniomycetes</taxon>
        <taxon>Pucciniales</taxon>
        <taxon>Coleosporiaceae</taxon>
        <taxon>Cronartium</taxon>
    </lineage>
</organism>
<reference evidence="2" key="1">
    <citation type="submission" date="2013-11" db="EMBL/GenBank/DDBJ databases">
        <title>Genome sequence of the fusiform rust pathogen reveals effectors for host alternation and coevolution with pine.</title>
        <authorList>
            <consortium name="DOE Joint Genome Institute"/>
            <person name="Smith K."/>
            <person name="Pendleton A."/>
            <person name="Kubisiak T."/>
            <person name="Anderson C."/>
            <person name="Salamov A."/>
            <person name="Aerts A."/>
            <person name="Riley R."/>
            <person name="Clum A."/>
            <person name="Lindquist E."/>
            <person name="Ence D."/>
            <person name="Campbell M."/>
            <person name="Kronenberg Z."/>
            <person name="Feau N."/>
            <person name="Dhillon B."/>
            <person name="Hamelin R."/>
            <person name="Burleigh J."/>
            <person name="Smith J."/>
            <person name="Yandell M."/>
            <person name="Nelson C."/>
            <person name="Grigoriev I."/>
            <person name="Davis J."/>
        </authorList>
    </citation>
    <scope>NUCLEOTIDE SEQUENCE</scope>
    <source>
        <strain evidence="2">G11</strain>
    </source>
</reference>
<keyword evidence="1" id="KW-0732">Signal</keyword>
<dbReference type="EMBL" id="MU167466">
    <property type="protein sequence ID" value="KAG0140202.1"/>
    <property type="molecule type" value="Genomic_DNA"/>
</dbReference>
<comment type="caution">
    <text evidence="2">The sequence shown here is derived from an EMBL/GenBank/DDBJ whole genome shotgun (WGS) entry which is preliminary data.</text>
</comment>
<accession>A0A9P6N762</accession>
<name>A0A9P6N762_9BASI</name>
<evidence type="ECO:0000256" key="1">
    <source>
        <dbReference type="SAM" id="SignalP"/>
    </source>
</evidence>
<dbReference type="OrthoDB" id="10352142at2759"/>
<keyword evidence="3" id="KW-1185">Reference proteome</keyword>
<proteinExistence type="predicted"/>
<protein>
    <recommendedName>
        <fullName evidence="4">Secreted protein</fullName>
    </recommendedName>
</protein>
<gene>
    <name evidence="2" type="ORF">CROQUDRAFT_100458</name>
</gene>
<dbReference type="Proteomes" id="UP000886653">
    <property type="component" value="Unassembled WGS sequence"/>
</dbReference>
<feature type="signal peptide" evidence="1">
    <location>
        <begin position="1"/>
        <end position="20"/>
    </location>
</feature>
<sequence length="128" mass="13942">MIAGQFLFFCLALCWTNVLSYGPPLQTAVTCTFGYRVRPVDNGVTVGLCTVGSPTDDYLCTRCNQTVPVGRQCLKTSKVVFPIPSTANMEFPCPNYEKISNPDGTFAGYGCADAKKGQKAFCKLMDQM</sequence>
<dbReference type="AlphaFoldDB" id="A0A9P6N762"/>
<feature type="chain" id="PRO_5040247423" description="Secreted protein" evidence="1">
    <location>
        <begin position="21"/>
        <end position="128"/>
    </location>
</feature>